<evidence type="ECO:0000256" key="1">
    <source>
        <dbReference type="SAM" id="Phobius"/>
    </source>
</evidence>
<protein>
    <submittedName>
        <fullName evidence="2">Uncharacterized protein</fullName>
    </submittedName>
</protein>
<keyword evidence="1" id="KW-0812">Transmembrane</keyword>
<accession>A0A6P0HJ56</accession>
<dbReference type="RefSeq" id="WP_163771047.1">
    <property type="nucleotide sequence ID" value="NZ_JAAGXA010000003.1"/>
</dbReference>
<gene>
    <name evidence="2" type="ORF">G3T38_05180</name>
</gene>
<feature type="transmembrane region" description="Helical" evidence="1">
    <location>
        <begin position="20"/>
        <end position="44"/>
    </location>
</feature>
<dbReference type="Proteomes" id="UP000468687">
    <property type="component" value="Unassembled WGS sequence"/>
</dbReference>
<proteinExistence type="predicted"/>
<name>A0A6P0HJ56_9ACTN</name>
<evidence type="ECO:0000313" key="3">
    <source>
        <dbReference type="Proteomes" id="UP000468687"/>
    </source>
</evidence>
<comment type="caution">
    <text evidence="2">The sequence shown here is derived from an EMBL/GenBank/DDBJ whole genome shotgun (WGS) entry which is preliminary data.</text>
</comment>
<dbReference type="EMBL" id="JAAGXA010000003">
    <property type="protein sequence ID" value="NEN77665.1"/>
    <property type="molecule type" value="Genomic_DNA"/>
</dbReference>
<organism evidence="2 3">
    <name type="scientific">Nocardioides zeae</name>
    <dbReference type="NCBI Taxonomy" id="1457234"/>
    <lineage>
        <taxon>Bacteria</taxon>
        <taxon>Bacillati</taxon>
        <taxon>Actinomycetota</taxon>
        <taxon>Actinomycetes</taxon>
        <taxon>Propionibacteriales</taxon>
        <taxon>Nocardioidaceae</taxon>
        <taxon>Nocardioides</taxon>
    </lineage>
</organism>
<keyword evidence="1" id="KW-0472">Membrane</keyword>
<dbReference type="AlphaFoldDB" id="A0A6P0HJ56"/>
<sequence>MRYVAAGTAPFRKTLVGVGLAGAFALFALVAFVAAILSATLDLARR</sequence>
<keyword evidence="3" id="KW-1185">Reference proteome</keyword>
<reference evidence="2 3" key="1">
    <citation type="journal article" date="2014" name="Int. J. Syst. Evol. Microbiol.">
        <title>Nocardioides zeae sp. nov., isolated from the stem of Zea mays.</title>
        <authorList>
            <person name="Glaeser S.P."/>
            <person name="McInroy J.A."/>
            <person name="Busse H.J."/>
            <person name="Kampfer P."/>
        </authorList>
    </citation>
    <scope>NUCLEOTIDE SEQUENCE [LARGE SCALE GENOMIC DNA]</scope>
    <source>
        <strain evidence="2 3">JCM 30728</strain>
    </source>
</reference>
<evidence type="ECO:0000313" key="2">
    <source>
        <dbReference type="EMBL" id="NEN77665.1"/>
    </source>
</evidence>
<keyword evidence="1" id="KW-1133">Transmembrane helix</keyword>